<name>A0ABP9YNY8_9FUNG</name>
<dbReference type="PANTHER" id="PTHR31735:SF1">
    <property type="entry name" value="VACUOLAR MEMBRANE PROTEIN YPL162C"/>
    <property type="match status" value="1"/>
</dbReference>
<feature type="transmembrane region" description="Helical" evidence="1">
    <location>
        <begin position="189"/>
        <end position="208"/>
    </location>
</feature>
<dbReference type="Proteomes" id="UP001473302">
    <property type="component" value="Unassembled WGS sequence"/>
</dbReference>
<accession>A0ABP9YNY8</accession>
<dbReference type="EMBL" id="BAABUK010000003">
    <property type="protein sequence ID" value="GAA5808566.1"/>
    <property type="molecule type" value="Genomic_DNA"/>
</dbReference>
<keyword evidence="3" id="KW-1185">Reference proteome</keyword>
<keyword evidence="1" id="KW-0812">Transmembrane</keyword>
<protein>
    <submittedName>
        <fullName evidence="2">Uncharacterized protein</fullName>
    </submittedName>
</protein>
<evidence type="ECO:0000313" key="3">
    <source>
        <dbReference type="Proteomes" id="UP001473302"/>
    </source>
</evidence>
<feature type="transmembrane region" description="Helical" evidence="1">
    <location>
        <begin position="149"/>
        <end position="169"/>
    </location>
</feature>
<feature type="transmembrane region" description="Helical" evidence="1">
    <location>
        <begin position="20"/>
        <end position="38"/>
    </location>
</feature>
<keyword evidence="1" id="KW-1133">Transmembrane helix</keyword>
<dbReference type="Pfam" id="PF12400">
    <property type="entry name" value="STIMATE"/>
    <property type="match status" value="1"/>
</dbReference>
<evidence type="ECO:0000256" key="1">
    <source>
        <dbReference type="SAM" id="Phobius"/>
    </source>
</evidence>
<sequence>MITTDDVPLNNESCELMDGFAIFIQLSLFFTALLTLIYKRSTETPQRPLQIWALDVSKQFIGAGMIHCINICISYAASKPDQGPSTNLCTWYFLNVAIDTTLGVLLLWCWFTLISTALDVFNLNDGYQTGEYGPPPFDRMLVPWIRQMSVFLLAEVLAKLCLYILLVNSPWLFLLGEKCINWTPDERSQVVFVMLIFPLIMNAIQFWLTDTILKVHELSASSISNSKESSKLPFHHPPIKSTKKESSYFSAPLFAVLIEQTERTPLIFPPSNNRMSS</sequence>
<evidence type="ECO:0000313" key="2">
    <source>
        <dbReference type="EMBL" id="GAA5808566.1"/>
    </source>
</evidence>
<comment type="caution">
    <text evidence="2">The sequence shown here is derived from an EMBL/GenBank/DDBJ whole genome shotgun (WGS) entry which is preliminary data.</text>
</comment>
<dbReference type="InterPro" id="IPR022127">
    <property type="entry name" value="STIMATE/YPL162C"/>
</dbReference>
<organism evidence="2 3">
    <name type="scientific">Mucor flavus</name>
    <dbReference type="NCBI Taxonomy" id="439312"/>
    <lineage>
        <taxon>Eukaryota</taxon>
        <taxon>Fungi</taxon>
        <taxon>Fungi incertae sedis</taxon>
        <taxon>Mucoromycota</taxon>
        <taxon>Mucoromycotina</taxon>
        <taxon>Mucoromycetes</taxon>
        <taxon>Mucorales</taxon>
        <taxon>Mucorineae</taxon>
        <taxon>Mucoraceae</taxon>
        <taxon>Mucor</taxon>
    </lineage>
</organism>
<keyword evidence="1" id="KW-0472">Membrane</keyword>
<gene>
    <name evidence="2" type="ORF">MFLAVUS_001957</name>
</gene>
<reference evidence="2 3" key="1">
    <citation type="submission" date="2024-04" db="EMBL/GenBank/DDBJ databases">
        <title>genome sequences of Mucor flavus KT1a and Helicostylum pulchrum KT1b strains isolated from the surface of a dry-aged beef.</title>
        <authorList>
            <person name="Toyotome T."/>
            <person name="Hosono M."/>
            <person name="Torimaru M."/>
            <person name="Fukuda K."/>
            <person name="Mikami N."/>
        </authorList>
    </citation>
    <scope>NUCLEOTIDE SEQUENCE [LARGE SCALE GENOMIC DNA]</scope>
    <source>
        <strain evidence="2 3">KT1a</strain>
    </source>
</reference>
<dbReference type="PANTHER" id="PTHR31735">
    <property type="entry name" value="VACUOLAR MEMBRANE PROTEIN YPL162C"/>
    <property type="match status" value="1"/>
</dbReference>
<feature type="transmembrane region" description="Helical" evidence="1">
    <location>
        <begin position="90"/>
        <end position="113"/>
    </location>
</feature>
<proteinExistence type="predicted"/>
<feature type="transmembrane region" description="Helical" evidence="1">
    <location>
        <begin position="59"/>
        <end position="78"/>
    </location>
</feature>